<accession>A0ABT7E0T1</accession>
<proteinExistence type="predicted"/>
<dbReference type="Proteomes" id="UP001172778">
    <property type="component" value="Unassembled WGS sequence"/>
</dbReference>
<dbReference type="InterPro" id="IPR037883">
    <property type="entry name" value="Knr4/Smi1-like_sf"/>
</dbReference>
<evidence type="ECO:0008006" key="3">
    <source>
        <dbReference type="Google" id="ProtNLM"/>
    </source>
</evidence>
<organism evidence="1 2">
    <name type="scientific">Parachitinimonas caeni</name>
    <dbReference type="NCBI Taxonomy" id="3031301"/>
    <lineage>
        <taxon>Bacteria</taxon>
        <taxon>Pseudomonadati</taxon>
        <taxon>Pseudomonadota</taxon>
        <taxon>Betaproteobacteria</taxon>
        <taxon>Neisseriales</taxon>
        <taxon>Chitinibacteraceae</taxon>
        <taxon>Parachitinimonas</taxon>
    </lineage>
</organism>
<name>A0ABT7E0T1_9NEIS</name>
<gene>
    <name evidence="1" type="ORF">PZA18_17940</name>
</gene>
<dbReference type="EMBL" id="JARRAF010000027">
    <property type="protein sequence ID" value="MDK2125930.1"/>
    <property type="molecule type" value="Genomic_DNA"/>
</dbReference>
<comment type="caution">
    <text evidence="1">The sequence shown here is derived from an EMBL/GenBank/DDBJ whole genome shotgun (WGS) entry which is preliminary data.</text>
</comment>
<dbReference type="RefSeq" id="WP_284102245.1">
    <property type="nucleotide sequence ID" value="NZ_JARRAF010000027.1"/>
</dbReference>
<dbReference type="SUPFAM" id="SSF160631">
    <property type="entry name" value="SMI1/KNR4-like"/>
    <property type="match status" value="1"/>
</dbReference>
<keyword evidence="2" id="KW-1185">Reference proteome</keyword>
<reference evidence="1" key="1">
    <citation type="submission" date="2023-03" db="EMBL/GenBank/DDBJ databases">
        <title>Chitinimonas shenzhenensis gen. nov., sp. nov., a novel member of family Burkholderiaceae isolated from activated sludge collected in Shen Zhen, China.</title>
        <authorList>
            <person name="Wang X."/>
        </authorList>
    </citation>
    <scope>NUCLEOTIDE SEQUENCE</scope>
    <source>
        <strain evidence="1">DQS-5</strain>
    </source>
</reference>
<protein>
    <recommendedName>
        <fullName evidence="3">SMI1/KNR4 family protein</fullName>
    </recommendedName>
</protein>
<evidence type="ECO:0000313" key="1">
    <source>
        <dbReference type="EMBL" id="MDK2125930.1"/>
    </source>
</evidence>
<evidence type="ECO:0000313" key="2">
    <source>
        <dbReference type="Proteomes" id="UP001172778"/>
    </source>
</evidence>
<sequence length="209" mass="23969">MQDSLRQGPKGETLQQAFTRYRDFAMASDIDLAEEVGFGCADDEVTVDRLEKLIDSPLPADLRAFYLRHGSYSMSESGDDWETIHLSCADDLVCDLQDDDPLPGLGVVEFIDWFWGGRPEFAERFSREQIAELNRNYHIFGHCYVHDNRHRYYYFDRAGKMGVIDFNQDAFESACEHDFEPMLQASPAHFDLDGLISSEIDAMIARSEM</sequence>